<dbReference type="Pfam" id="PF19280">
    <property type="entry name" value="CERK_C"/>
    <property type="match status" value="1"/>
</dbReference>
<dbReference type="InterPro" id="IPR016064">
    <property type="entry name" value="NAD/diacylglycerol_kinase_sf"/>
</dbReference>
<accession>A0ABY6LEU5</accession>
<name>A0ABY6LEU5_9ARAC</name>
<dbReference type="Gene3D" id="2.60.200.40">
    <property type="match status" value="1"/>
</dbReference>
<dbReference type="EMBL" id="CP092879">
    <property type="protein sequence ID" value="UYV79568.1"/>
    <property type="molecule type" value="Genomic_DNA"/>
</dbReference>
<dbReference type="PANTHER" id="PTHR12358:SF111">
    <property type="entry name" value="CERAMIDE KINASE, ISOFORM A"/>
    <property type="match status" value="1"/>
</dbReference>
<dbReference type="PANTHER" id="PTHR12358">
    <property type="entry name" value="SPHINGOSINE KINASE"/>
    <property type="match status" value="1"/>
</dbReference>
<proteinExistence type="predicted"/>
<sequence length="85" mass="9477">MQIIYSMQISKTNGWVTVRGQFMAVNVATMSCRCGISREGIAPSAHLGDGCADVILVNQCSRWDFLRYLLRISLHNSSPVSHTLY</sequence>
<dbReference type="InterPro" id="IPR050187">
    <property type="entry name" value="Lipid_Phosphate_FormReg"/>
</dbReference>
<organism evidence="2 3">
    <name type="scientific">Cordylochernes scorpioides</name>
    <dbReference type="NCBI Taxonomy" id="51811"/>
    <lineage>
        <taxon>Eukaryota</taxon>
        <taxon>Metazoa</taxon>
        <taxon>Ecdysozoa</taxon>
        <taxon>Arthropoda</taxon>
        <taxon>Chelicerata</taxon>
        <taxon>Arachnida</taxon>
        <taxon>Pseudoscorpiones</taxon>
        <taxon>Cheliferoidea</taxon>
        <taxon>Chernetidae</taxon>
        <taxon>Cordylochernes</taxon>
    </lineage>
</organism>
<evidence type="ECO:0000313" key="3">
    <source>
        <dbReference type="Proteomes" id="UP001235939"/>
    </source>
</evidence>
<reference evidence="2 3" key="1">
    <citation type="submission" date="2022-01" db="EMBL/GenBank/DDBJ databases">
        <title>A chromosomal length assembly of Cordylochernes scorpioides.</title>
        <authorList>
            <person name="Zeh D."/>
            <person name="Zeh J."/>
        </authorList>
    </citation>
    <scope>NUCLEOTIDE SEQUENCE [LARGE SCALE GENOMIC DNA]</scope>
    <source>
        <strain evidence="2">IN4F17</strain>
        <tissue evidence="2">Whole Body</tissue>
    </source>
</reference>
<dbReference type="InterPro" id="IPR045363">
    <property type="entry name" value="CERK_C"/>
</dbReference>
<protein>
    <submittedName>
        <fullName evidence="2">CERK</fullName>
    </submittedName>
</protein>
<evidence type="ECO:0000313" key="2">
    <source>
        <dbReference type="EMBL" id="UYV79568.1"/>
    </source>
</evidence>
<feature type="domain" description="Ceramide kinase C-terminal" evidence="1">
    <location>
        <begin position="10"/>
        <end position="73"/>
    </location>
</feature>
<keyword evidence="3" id="KW-1185">Reference proteome</keyword>
<dbReference type="SUPFAM" id="SSF111331">
    <property type="entry name" value="NAD kinase/diacylglycerol kinase-like"/>
    <property type="match status" value="1"/>
</dbReference>
<evidence type="ECO:0000259" key="1">
    <source>
        <dbReference type="Pfam" id="PF19280"/>
    </source>
</evidence>
<gene>
    <name evidence="2" type="ORF">LAZ67_17003139</name>
</gene>
<dbReference type="Proteomes" id="UP001235939">
    <property type="component" value="Chromosome 17"/>
</dbReference>